<dbReference type="Proteomes" id="UP000805704">
    <property type="component" value="Chromosome 11"/>
</dbReference>
<keyword evidence="2" id="KW-1185">Reference proteome</keyword>
<organism evidence="1 2">
    <name type="scientific">Nibea albiflora</name>
    <name type="common">Yellow drum</name>
    <name type="synonym">Corvina albiflora</name>
    <dbReference type="NCBI Taxonomy" id="240163"/>
    <lineage>
        <taxon>Eukaryota</taxon>
        <taxon>Metazoa</taxon>
        <taxon>Chordata</taxon>
        <taxon>Craniata</taxon>
        <taxon>Vertebrata</taxon>
        <taxon>Euteleostomi</taxon>
        <taxon>Actinopterygii</taxon>
        <taxon>Neopterygii</taxon>
        <taxon>Teleostei</taxon>
        <taxon>Neoteleostei</taxon>
        <taxon>Acanthomorphata</taxon>
        <taxon>Eupercaria</taxon>
        <taxon>Sciaenidae</taxon>
        <taxon>Nibea</taxon>
    </lineage>
</organism>
<proteinExistence type="predicted"/>
<name>A0ACB7FFT8_NIBAL</name>
<accession>A0ACB7FFT8</accession>
<gene>
    <name evidence="1" type="ORF">GBF38_021738</name>
</gene>
<comment type="caution">
    <text evidence="1">The sequence shown here is derived from an EMBL/GenBank/DDBJ whole genome shotgun (WGS) entry which is preliminary data.</text>
</comment>
<sequence length="275" mass="31305">MPSGAAHTHRAAVNNTTVVHREKDNRLQRAGAVYTFKSALSEEGLKLTSPLCSKPISSKYMHACFPFTLCKGPKGEYLTELTRRDCRDQCEAALDHGSCLVMVLLLDSLGQCVSALSKRFAAAESIRDSTVNCLPHSHREKHSEVRHRKDTHHQQEDTHKPKVVTNGKVPTSILKRPSPNYGSDTEPNHRRKGERRVRFREPETTVHAYETTPSRPHLALFTCLFLLMSFLGVAMYCTDRRRPQRVCEELEAALAVYLLHMKQLLWGCWIWLTMQ</sequence>
<evidence type="ECO:0000313" key="2">
    <source>
        <dbReference type="Proteomes" id="UP000805704"/>
    </source>
</evidence>
<reference evidence="1" key="1">
    <citation type="submission" date="2020-04" db="EMBL/GenBank/DDBJ databases">
        <title>A chromosome-scale assembly and high-density genetic map of the yellow drum (Nibea albiflora) genome.</title>
        <authorList>
            <person name="Xu D."/>
            <person name="Zhang W."/>
            <person name="Chen R."/>
            <person name="Tan P."/>
            <person name="Wang L."/>
            <person name="Song H."/>
            <person name="Tian L."/>
            <person name="Zhu Q."/>
            <person name="Wang B."/>
        </authorList>
    </citation>
    <scope>NUCLEOTIDE SEQUENCE</scope>
    <source>
        <strain evidence="1">ZJHYS-2018</strain>
    </source>
</reference>
<evidence type="ECO:0000313" key="1">
    <source>
        <dbReference type="EMBL" id="KAG8013394.1"/>
    </source>
</evidence>
<protein>
    <submittedName>
        <fullName evidence="1">Uncharacterized protein</fullName>
    </submittedName>
</protein>
<dbReference type="EMBL" id="CM024799">
    <property type="protein sequence ID" value="KAG8013394.1"/>
    <property type="molecule type" value="Genomic_DNA"/>
</dbReference>